<gene>
    <name evidence="1" type="ORF">JZO69_09110</name>
</gene>
<dbReference type="Proteomes" id="UP000664632">
    <property type="component" value="Unassembled WGS sequence"/>
</dbReference>
<evidence type="ECO:0000313" key="1">
    <source>
        <dbReference type="EMBL" id="MBO0440518.1"/>
    </source>
</evidence>
<accession>A0ABS3GZ33</accession>
<organism evidence="1 2">
    <name type="scientific">Candidatus Enterococcus ikei</name>
    <dbReference type="NCBI Taxonomy" id="2815326"/>
    <lineage>
        <taxon>Bacteria</taxon>
        <taxon>Bacillati</taxon>
        <taxon>Bacillota</taxon>
        <taxon>Bacilli</taxon>
        <taxon>Lactobacillales</taxon>
        <taxon>Enterococcaceae</taxon>
        <taxon>Enterococcus</taxon>
    </lineage>
</organism>
<keyword evidence="2" id="KW-1185">Reference proteome</keyword>
<evidence type="ECO:0000313" key="2">
    <source>
        <dbReference type="Proteomes" id="UP000664632"/>
    </source>
</evidence>
<sequence length="255" mass="30560">MMECVACHSSSCSTYKMNNTLKNEIIRCYRCEKCHCTFETVESVVRLIDQKLSESTDKQLKEKERRIQEIGLSAEEIHYLQRCEELNCSDWLKEVQRLKGISGNSEEDHFLQQRLQETKLQKPVINVLIYYILLVRNRHYLHSGKTFFTTTRDWEQKKIMTAEQAFSQLKEHERKISTKGNRKIIRKEVMPDWSAEERKLTEEEMLEFEIQTLKFMDIETNREEVIRWIQYKETVEIGTTLGEMVTAFQEWREKV</sequence>
<comment type="caution">
    <text evidence="1">The sequence shown here is derived from an EMBL/GenBank/DDBJ whole genome shotgun (WGS) entry which is preliminary data.</text>
</comment>
<reference evidence="1 2" key="1">
    <citation type="submission" date="2021-03" db="EMBL/GenBank/DDBJ databases">
        <title>Enterococcal diversity collection.</title>
        <authorList>
            <person name="Gilmore M.S."/>
            <person name="Schwartzman J."/>
            <person name="Van Tyne D."/>
            <person name="Martin M."/>
            <person name="Earl A.M."/>
            <person name="Manson A.L."/>
            <person name="Straub T."/>
            <person name="Salamzade R."/>
            <person name="Saavedra J."/>
            <person name="Lebreton F."/>
            <person name="Prichula J."/>
            <person name="Schaufler K."/>
            <person name="Gaca A."/>
            <person name="Sgardioli B."/>
            <person name="Wagenaar J."/>
            <person name="Strong T."/>
        </authorList>
    </citation>
    <scope>NUCLEOTIDE SEQUENCE [LARGE SCALE GENOMIC DNA]</scope>
    <source>
        <strain evidence="1 2">DIV0869a</strain>
    </source>
</reference>
<proteinExistence type="predicted"/>
<protein>
    <submittedName>
        <fullName evidence="1">DnaD domain protein</fullName>
    </submittedName>
</protein>
<name>A0ABS3GZ33_9ENTE</name>
<dbReference type="RefSeq" id="WP_207112570.1">
    <property type="nucleotide sequence ID" value="NZ_JAFLWD010000020.1"/>
</dbReference>
<dbReference type="EMBL" id="JAFLWD010000020">
    <property type="protein sequence ID" value="MBO0440518.1"/>
    <property type="molecule type" value="Genomic_DNA"/>
</dbReference>